<dbReference type="SUPFAM" id="SSF74924">
    <property type="entry name" value="Cap-Gly domain"/>
    <property type="match status" value="1"/>
</dbReference>
<dbReference type="InterPro" id="IPR022157">
    <property type="entry name" value="Dynactin"/>
</dbReference>
<dbReference type="Gene3D" id="2.30.30.190">
    <property type="entry name" value="CAP Gly-rich-like domain"/>
    <property type="match status" value="1"/>
</dbReference>
<dbReference type="InterPro" id="IPR036859">
    <property type="entry name" value="CAP-Gly_dom_sf"/>
</dbReference>
<feature type="compositionally biased region" description="Polar residues" evidence="8">
    <location>
        <begin position="1534"/>
        <end position="1547"/>
    </location>
</feature>
<evidence type="ECO:0000256" key="4">
    <source>
        <dbReference type="ARBA" id="ARBA00023017"/>
    </source>
</evidence>
<dbReference type="GO" id="GO:0048193">
    <property type="term" value="P:Golgi vesicle transport"/>
    <property type="evidence" value="ECO:0007669"/>
    <property type="project" value="TreeGrafter"/>
</dbReference>
<feature type="coiled-coil region" evidence="7">
    <location>
        <begin position="704"/>
        <end position="731"/>
    </location>
</feature>
<dbReference type="GO" id="GO:0005874">
    <property type="term" value="C:microtubule"/>
    <property type="evidence" value="ECO:0007669"/>
    <property type="project" value="UniProtKB-KW"/>
</dbReference>
<dbReference type="OrthoDB" id="2130750at2759"/>
<dbReference type="PANTHER" id="PTHR19327">
    <property type="entry name" value="GOLGIN"/>
    <property type="match status" value="1"/>
</dbReference>
<keyword evidence="6" id="KW-0206">Cytoskeleton</keyword>
<comment type="similarity">
    <text evidence="2">Belongs to the dynactin 150 kDa subunit family.</text>
</comment>
<dbReference type="EMBL" id="MCGO01000049">
    <property type="protein sequence ID" value="ORY37699.1"/>
    <property type="molecule type" value="Genomic_DNA"/>
</dbReference>
<reference evidence="10 11" key="1">
    <citation type="submission" date="2016-07" db="EMBL/GenBank/DDBJ databases">
        <title>Pervasive Adenine N6-methylation of Active Genes in Fungi.</title>
        <authorList>
            <consortium name="DOE Joint Genome Institute"/>
            <person name="Mondo S.J."/>
            <person name="Dannebaum R.O."/>
            <person name="Kuo R.C."/>
            <person name="Labutti K."/>
            <person name="Haridas S."/>
            <person name="Kuo A."/>
            <person name="Salamov A."/>
            <person name="Ahrendt S.R."/>
            <person name="Lipzen A."/>
            <person name="Sullivan W."/>
            <person name="Andreopoulos W.B."/>
            <person name="Clum A."/>
            <person name="Lindquist E."/>
            <person name="Daum C."/>
            <person name="Ramamoorthy G.K."/>
            <person name="Gryganskyi A."/>
            <person name="Culley D."/>
            <person name="Magnuson J.K."/>
            <person name="James T.Y."/>
            <person name="O'Malley M.A."/>
            <person name="Stajich J.E."/>
            <person name="Spatafora J.W."/>
            <person name="Visel A."/>
            <person name="Grigoriev I.V."/>
        </authorList>
    </citation>
    <scope>NUCLEOTIDE SEQUENCE [LARGE SCALE GENOMIC DNA]</scope>
    <source>
        <strain evidence="10 11">JEL800</strain>
    </source>
</reference>
<dbReference type="Pfam" id="PF12455">
    <property type="entry name" value="Dynactin"/>
    <property type="match status" value="1"/>
</dbReference>
<dbReference type="GO" id="GO:0030286">
    <property type="term" value="C:dynein complex"/>
    <property type="evidence" value="ECO:0007669"/>
    <property type="project" value="UniProtKB-KW"/>
</dbReference>
<evidence type="ECO:0000313" key="11">
    <source>
        <dbReference type="Proteomes" id="UP000193642"/>
    </source>
</evidence>
<evidence type="ECO:0000256" key="7">
    <source>
        <dbReference type="SAM" id="Coils"/>
    </source>
</evidence>
<gene>
    <name evidence="10" type="ORF">BCR33DRAFT_721414</name>
</gene>
<dbReference type="PROSITE" id="PS50245">
    <property type="entry name" value="CAP_GLY_2"/>
    <property type="match status" value="1"/>
</dbReference>
<comment type="caution">
    <text evidence="10">The sequence shown here is derived from an EMBL/GenBank/DDBJ whole genome shotgun (WGS) entry which is preliminary data.</text>
</comment>
<keyword evidence="3" id="KW-0493">Microtubule</keyword>
<evidence type="ECO:0000256" key="3">
    <source>
        <dbReference type="ARBA" id="ARBA00022701"/>
    </source>
</evidence>
<dbReference type="PANTHER" id="PTHR19327:SF0">
    <property type="entry name" value="GOLGIN SUBFAMILY A MEMBER 4"/>
    <property type="match status" value="1"/>
</dbReference>
<feature type="compositionally biased region" description="Polar residues" evidence="8">
    <location>
        <begin position="241"/>
        <end position="250"/>
    </location>
</feature>
<dbReference type="STRING" id="329046.A0A1Y2BSG7"/>
<feature type="coiled-coil region" evidence="7">
    <location>
        <begin position="319"/>
        <end position="473"/>
    </location>
</feature>
<dbReference type="GO" id="GO:0005794">
    <property type="term" value="C:Golgi apparatus"/>
    <property type="evidence" value="ECO:0007669"/>
    <property type="project" value="TreeGrafter"/>
</dbReference>
<feature type="coiled-coil region" evidence="7">
    <location>
        <begin position="756"/>
        <end position="832"/>
    </location>
</feature>
<feature type="region of interest" description="Disordered" evidence="8">
    <location>
        <begin position="1527"/>
        <end position="1554"/>
    </location>
</feature>
<keyword evidence="11" id="KW-1185">Reference proteome</keyword>
<dbReference type="Gene3D" id="1.10.287.1490">
    <property type="match status" value="1"/>
</dbReference>
<feature type="coiled-coil region" evidence="7">
    <location>
        <begin position="875"/>
        <end position="1020"/>
    </location>
</feature>
<protein>
    <recommendedName>
        <fullName evidence="9">CAP-Gly domain-containing protein</fullName>
    </recommendedName>
</protein>
<feature type="compositionally biased region" description="Low complexity" evidence="8">
    <location>
        <begin position="184"/>
        <end position="205"/>
    </location>
</feature>
<dbReference type="Proteomes" id="UP000193642">
    <property type="component" value="Unassembled WGS sequence"/>
</dbReference>
<evidence type="ECO:0000256" key="1">
    <source>
        <dbReference type="ARBA" id="ARBA00004245"/>
    </source>
</evidence>
<dbReference type="SMART" id="SM01052">
    <property type="entry name" value="CAP_GLY"/>
    <property type="match status" value="1"/>
</dbReference>
<dbReference type="GO" id="GO:0031267">
    <property type="term" value="F:small GTPase binding"/>
    <property type="evidence" value="ECO:0007669"/>
    <property type="project" value="TreeGrafter"/>
</dbReference>
<feature type="compositionally biased region" description="Low complexity" evidence="8">
    <location>
        <begin position="124"/>
        <end position="140"/>
    </location>
</feature>
<accession>A0A1Y2BSG7</accession>
<dbReference type="InterPro" id="IPR000938">
    <property type="entry name" value="CAP-Gly_domain"/>
</dbReference>
<keyword evidence="6" id="KW-0963">Cytoplasm</keyword>
<feature type="compositionally biased region" description="Polar residues" evidence="8">
    <location>
        <begin position="141"/>
        <end position="151"/>
    </location>
</feature>
<proteinExistence type="inferred from homology"/>
<feature type="region of interest" description="Disordered" evidence="8">
    <location>
        <begin position="84"/>
        <end position="269"/>
    </location>
</feature>
<feature type="compositionally biased region" description="Low complexity" evidence="8">
    <location>
        <begin position="154"/>
        <end position="174"/>
    </location>
</feature>
<feature type="coiled-coil region" evidence="7">
    <location>
        <begin position="555"/>
        <end position="658"/>
    </location>
</feature>
<evidence type="ECO:0000313" key="10">
    <source>
        <dbReference type="EMBL" id="ORY37699.1"/>
    </source>
</evidence>
<evidence type="ECO:0000256" key="2">
    <source>
        <dbReference type="ARBA" id="ARBA00011010"/>
    </source>
</evidence>
<evidence type="ECO:0000256" key="8">
    <source>
        <dbReference type="SAM" id="MobiDB-lite"/>
    </source>
</evidence>
<sequence length="1776" mass="196757">MSNCSVGDRVEVINNGTLTTGTVRFIGATQFAAGVWVGVELDDGRGGKNDGQVQGVRYFDISVNTKGALPGVFMRPGMVKRVLKPAPSPPATTIADPISTPDTVSGTPGSASSKLRAPSPAKQPTATPSLRSTLSSSNSTQKPVASKTATPAMSRAASTKPPSASSTPPSTNSPQIRTSTTKQPASIRSSSTTTPAPTAASMSRTKTANAVLQSPPTKRTPTTSTTKPVKSTTPRPPALSNAATPNSDASDNPLLAPVVTDGSLTSSSSVASSMDLLSGEYVSVTDATLPKGLGASSTESIYHSVTALAANDSFSEEERRRMDERVESLTREVDMLQAKLRDAQDISITSSKSQQYSSDESNAILETLKLENTTLTQKLSELEVIVQAQNDELEVAVHKRAEEVAARDAQAKQQADELKKMEAVIAGQVGEMQMLQMRVEKLSEEVEEERESRRNAEEAMKSADDRVKELEQTLEDGRVVGSRGQMFSASPEPEQDELVASLVKENTDLRAKLKISEDTARTLALKSISPKNIEAGDNNEAELTKDVRDARSKQMLMMMKELEELRSRLKVTEEANALIEDETSREYEAKMSILRLENTELKQTLQTAQDALVDAEAARDAATKSLNDEGNEEAAFEIASLKDQVESLQSKLHLAEIERDQNIRQSASETAGLSEKVGALSKENETLRARIKLSETGLSLIDANQAAEAQITTLTEQVADLQFRLKAAEAKRSHDRDHTKEIDKLRQELGTTGVMKQTAQERIASLQAEVHKLTKDKEMLETQLAEANDALESVTLDHELEQERAESLQAELQALKDQVDELNMDLDFVVSKRPEIELNPEQFEGVVTEINLLNNQNERLKDALLQFRDFSASRERDLGSKIEELEAEVSKLLEQQENDSLIYLQLLEAETQIENLKETVDENAEAAALVEYLTTKNLELGQKIDELKDAVEDMEILQSLTDELEENHVMLEQDLIEEIDAKDGMMEVLKAKINSQEETVADYERTIHQFRELVKTLQDDLTNARMGPGLMSGQQGDILQDLSRDLSSIDLLDSGVKAQYKGIDMELRKLDVSQANEHLDIVKIYLPESFFKSEHVPILSLLLLRRIVFKTTTIKMFLEDNFLSVKEPGQIAFIAELRHKLFWAMGLARRLVAFLEGCSEDVFVQFSSSYTELIATERKIDVIIELLKLEEVIGQRGVLVEMQKCISHLEILVDMFLKSNSSQIDLQRQSMFYIDMVDAIADRFEAEMRRLEAVFEIPATITDAVLKGRIIESKTEFLKTMPSITQGSQRLRSMTRKLHRFIDKIIDSNSVLSDELVADMGYIHKNCTISIDYLAVLAGQLESYVAEQFELKDTLSLALMNQLASNASEALLKMPEDQMGVSLVTMLMKTNTSIMSVLENIEDPMNIDPVTESRSPPWLARASKIKSDYLLNGGLENVISSLKVDILELVTDLNEKKQLQTESQIKIELLERKHADAEALSNTITSLETRIKKLMENERAYMETVEGITKEKTELEHENELLKQNALRFEKMTSPPTSRRVGSNQPSPYKKGVSDNVGSTAYDGIVIDGDVAAQFEALKSALRFLRIENTKLKADMVAKTAAPLFKPVDPLMRRGLSNMKINANVSAQGPKVLDVASSVVAGLTRDSKNLIRDIQKVSATPAVVDISMRDSQPGKWVSMQKDPLFQHQRRVEAIDRLVQRGEDLQDNIKKVSSQIEETTGRALLPKPTSTPILLGRITVPKVYADVVAKPYVNNDKCNIVLTSRKQWESLHAMFTK</sequence>
<evidence type="ECO:0000256" key="5">
    <source>
        <dbReference type="ARBA" id="ARBA00023054"/>
    </source>
</evidence>
<evidence type="ECO:0000259" key="9">
    <source>
        <dbReference type="PROSITE" id="PS50245"/>
    </source>
</evidence>
<keyword evidence="4" id="KW-0243">Dynein</keyword>
<feature type="domain" description="CAP-Gly" evidence="9">
    <location>
        <begin position="27"/>
        <end position="75"/>
    </location>
</feature>
<comment type="subcellular location">
    <subcellularLocation>
        <location evidence="1">Cytoplasm</location>
        <location evidence="1">Cytoskeleton</location>
    </subcellularLocation>
</comment>
<evidence type="ECO:0000256" key="6">
    <source>
        <dbReference type="ARBA" id="ARBA00023212"/>
    </source>
</evidence>
<feature type="compositionally biased region" description="Low complexity" evidence="8">
    <location>
        <begin position="214"/>
        <end position="233"/>
    </location>
</feature>
<organism evidence="10 11">
    <name type="scientific">Rhizoclosmatium globosum</name>
    <dbReference type="NCBI Taxonomy" id="329046"/>
    <lineage>
        <taxon>Eukaryota</taxon>
        <taxon>Fungi</taxon>
        <taxon>Fungi incertae sedis</taxon>
        <taxon>Chytridiomycota</taxon>
        <taxon>Chytridiomycota incertae sedis</taxon>
        <taxon>Chytridiomycetes</taxon>
        <taxon>Chytridiales</taxon>
        <taxon>Chytriomycetaceae</taxon>
        <taxon>Rhizoclosmatium</taxon>
    </lineage>
</organism>
<name>A0A1Y2BSG7_9FUNG</name>
<keyword evidence="5 7" id="KW-0175">Coiled coil</keyword>
<feature type="compositionally biased region" description="Polar residues" evidence="8">
    <location>
        <begin position="100"/>
        <end position="113"/>
    </location>
</feature>
<dbReference type="Pfam" id="PF01302">
    <property type="entry name" value="CAP_GLY"/>
    <property type="match status" value="1"/>
</dbReference>